<feature type="domain" description="EGF-like" evidence="15">
    <location>
        <begin position="433"/>
        <end position="463"/>
    </location>
</feature>
<dbReference type="InterPro" id="IPR000742">
    <property type="entry name" value="EGF"/>
</dbReference>
<dbReference type="InterPro" id="IPR000152">
    <property type="entry name" value="EGF-type_Asp/Asn_hydroxyl_site"/>
</dbReference>
<dbReference type="GO" id="GO:0045197">
    <property type="term" value="P:establishment or maintenance of epithelial cell apical/basal polarity"/>
    <property type="evidence" value="ECO:0007669"/>
    <property type="project" value="TreeGrafter"/>
</dbReference>
<evidence type="ECO:0000256" key="10">
    <source>
        <dbReference type="ARBA" id="ARBA00023180"/>
    </source>
</evidence>
<keyword evidence="13" id="KW-0812">Transmembrane</keyword>
<feature type="region of interest" description="Disordered" evidence="12">
    <location>
        <begin position="69"/>
        <end position="89"/>
    </location>
</feature>
<dbReference type="SUPFAM" id="SSF82671">
    <property type="entry name" value="SEA domain"/>
    <property type="match status" value="1"/>
</dbReference>
<accession>A0AAD9PDY4</accession>
<feature type="compositionally biased region" description="Low complexity" evidence="12">
    <location>
        <begin position="69"/>
        <end position="86"/>
    </location>
</feature>
<dbReference type="FunFam" id="2.10.25.10:FF:000109">
    <property type="entry name" value="Notch homolog 4, [Drosophila]"/>
    <property type="match status" value="1"/>
</dbReference>
<keyword evidence="13" id="KW-0472">Membrane</keyword>
<dbReference type="CDD" id="cd00054">
    <property type="entry name" value="EGF_CA"/>
    <property type="match status" value="3"/>
</dbReference>
<keyword evidence="18" id="KW-1185">Reference proteome</keyword>
<keyword evidence="4" id="KW-0964">Secreted</keyword>
<dbReference type="PANTHER" id="PTHR24049:SF22">
    <property type="entry name" value="DROSOPHILA CRUMBS HOMOLOG"/>
    <property type="match status" value="1"/>
</dbReference>
<dbReference type="InterPro" id="IPR001881">
    <property type="entry name" value="EGF-like_Ca-bd_dom"/>
</dbReference>
<proteinExistence type="predicted"/>
<comment type="subcellular location">
    <subcellularLocation>
        <location evidence="1">Cytoplasm</location>
    </subcellularLocation>
    <subcellularLocation>
        <location evidence="2">Secreted</location>
    </subcellularLocation>
</comment>
<dbReference type="PROSITE" id="PS50024">
    <property type="entry name" value="SEA"/>
    <property type="match status" value="1"/>
</dbReference>
<evidence type="ECO:0000256" key="13">
    <source>
        <dbReference type="SAM" id="Phobius"/>
    </source>
</evidence>
<feature type="domain" description="Chitin-binding type-2" evidence="16">
    <location>
        <begin position="477"/>
        <end position="532"/>
    </location>
</feature>
<sequence length="747" mass="78361">MSLGTQWPTQAVSPMAPTLVPTPYAAAPQGVASWWPYPANYGAFMSHLTASPKPRHLRRDICQTVSSLSSSYGETSTGSSSPETATYPQSRLTNRTGWKSLFTRQRKVNVALFVGVLLAVLAIVALGVYIGGRAYIVCVCVSIIYVITEKLTGSATLNGLTFIDAYNDSKSSEYQTLKEGFCKQINHVLRRGKLAPSYKTCSVTGFRPGSVIVLYVLVVVRQAGDIYNSLEVQMRDALNDELERPKSALRDYFHKLNSTKVTFSGLRAINPSTTPMTSVATTTKSSPKTARTTADIGIEETGSTPETGSTSSERTMTESTTGGSTSLGSTTVATTITESTSQTTAVSESTTADTSGSSTVGNTSAGSSIAESTAYGSTTMGNTITESTSQTTAVSESTTADTSSESSTVGSTLAGSSISENAAYGSTIVGTAMRDPCASGPCENGGTCIREGDIYRCDCPVCGCSQGGTTSTCGLADDICVNKTQYLPNPYDCYKYIECANSLAYDRSCAGGLVYNPTDGGCAYLADTACAQPVVPDILCLAVSTTVAVVTTAETRNCSVVTCQNGGTCDDTAPSVRCLCPPKYTGSTCETEIILCAETSCEHGANCTDDPGGFHCDCAAGYSGRHCETEIDECASSPCQHASKCIDHVAGYTCLCGHHCGCANQASGPNCEKDPVTCDGFIHGDFIPDPDNCALSHQCLGQVGPVQRYPSGIANCTTDRVFVPESSACLTIEQAMCANYTFFHVQP</sequence>
<dbReference type="SMART" id="SM00181">
    <property type="entry name" value="EGF"/>
    <property type="match status" value="4"/>
</dbReference>
<gene>
    <name evidence="17" type="ORF">NP493_22g06019</name>
</gene>
<evidence type="ECO:0000313" key="18">
    <source>
        <dbReference type="Proteomes" id="UP001209878"/>
    </source>
</evidence>
<dbReference type="InterPro" id="IPR002557">
    <property type="entry name" value="Chitin-bd_dom"/>
</dbReference>
<dbReference type="PROSITE" id="PS01187">
    <property type="entry name" value="EGF_CA"/>
    <property type="match status" value="1"/>
</dbReference>
<dbReference type="AlphaFoldDB" id="A0AAD9PDY4"/>
<evidence type="ECO:0000256" key="3">
    <source>
        <dbReference type="ARBA" id="ARBA00022490"/>
    </source>
</evidence>
<dbReference type="InterPro" id="IPR013032">
    <property type="entry name" value="EGF-like_CS"/>
</dbReference>
<feature type="domain" description="SEA" evidence="14">
    <location>
        <begin position="147"/>
        <end position="266"/>
    </location>
</feature>
<feature type="transmembrane region" description="Helical" evidence="13">
    <location>
        <begin position="108"/>
        <end position="130"/>
    </location>
</feature>
<dbReference type="GO" id="GO:0005737">
    <property type="term" value="C:cytoplasm"/>
    <property type="evidence" value="ECO:0007669"/>
    <property type="project" value="UniProtKB-SubCell"/>
</dbReference>
<dbReference type="GO" id="GO:0005886">
    <property type="term" value="C:plasma membrane"/>
    <property type="evidence" value="ECO:0007669"/>
    <property type="project" value="TreeGrafter"/>
</dbReference>
<dbReference type="SMART" id="SM00179">
    <property type="entry name" value="EGF_CA"/>
    <property type="match status" value="3"/>
</dbReference>
<dbReference type="GO" id="GO:0032991">
    <property type="term" value="C:protein-containing complex"/>
    <property type="evidence" value="ECO:0007669"/>
    <property type="project" value="TreeGrafter"/>
</dbReference>
<dbReference type="PROSITE" id="PS00022">
    <property type="entry name" value="EGF_1"/>
    <property type="match status" value="2"/>
</dbReference>
<feature type="domain" description="EGF-like" evidence="15">
    <location>
        <begin position="592"/>
        <end position="628"/>
    </location>
</feature>
<keyword evidence="6" id="KW-0732">Signal</keyword>
<keyword evidence="8" id="KW-0106">Calcium</keyword>
<dbReference type="GO" id="GO:0005509">
    <property type="term" value="F:calcium ion binding"/>
    <property type="evidence" value="ECO:0007669"/>
    <property type="project" value="InterPro"/>
</dbReference>
<evidence type="ECO:0000256" key="11">
    <source>
        <dbReference type="PROSITE-ProRule" id="PRU00076"/>
    </source>
</evidence>
<feature type="domain" description="EGF-like" evidence="15">
    <location>
        <begin position="630"/>
        <end position="661"/>
    </location>
</feature>
<dbReference type="PROSITE" id="PS01186">
    <property type="entry name" value="EGF_2"/>
    <property type="match status" value="1"/>
</dbReference>
<feature type="compositionally biased region" description="Low complexity" evidence="12">
    <location>
        <begin position="274"/>
        <end position="285"/>
    </location>
</feature>
<keyword evidence="10" id="KW-0325">Glycoprotein</keyword>
<evidence type="ECO:0000256" key="1">
    <source>
        <dbReference type="ARBA" id="ARBA00004496"/>
    </source>
</evidence>
<dbReference type="InterPro" id="IPR036364">
    <property type="entry name" value="SEA_dom_sf"/>
</dbReference>
<feature type="disulfide bond" evidence="11">
    <location>
        <begin position="580"/>
        <end position="589"/>
    </location>
</feature>
<dbReference type="Pfam" id="PF01390">
    <property type="entry name" value="SEA"/>
    <property type="match status" value="1"/>
</dbReference>
<dbReference type="InterPro" id="IPR036508">
    <property type="entry name" value="Chitin-bd_dom_sf"/>
</dbReference>
<keyword evidence="5 11" id="KW-0245">EGF-like domain</keyword>
<dbReference type="GO" id="GO:0005576">
    <property type="term" value="C:extracellular region"/>
    <property type="evidence" value="ECO:0007669"/>
    <property type="project" value="UniProtKB-SubCell"/>
</dbReference>
<dbReference type="PANTHER" id="PTHR24049">
    <property type="entry name" value="CRUMBS FAMILY MEMBER"/>
    <property type="match status" value="1"/>
</dbReference>
<feature type="compositionally biased region" description="Polar residues" evidence="12">
    <location>
        <begin position="345"/>
        <end position="390"/>
    </location>
</feature>
<dbReference type="InterPro" id="IPR000082">
    <property type="entry name" value="SEA_dom"/>
</dbReference>
<dbReference type="GO" id="GO:0007157">
    <property type="term" value="P:heterophilic cell-cell adhesion via plasma membrane cell adhesion molecules"/>
    <property type="evidence" value="ECO:0007669"/>
    <property type="project" value="TreeGrafter"/>
</dbReference>
<feature type="compositionally biased region" description="Low complexity" evidence="12">
    <location>
        <begin position="299"/>
        <end position="344"/>
    </location>
</feature>
<dbReference type="Pfam" id="PF00008">
    <property type="entry name" value="EGF"/>
    <property type="match status" value="3"/>
</dbReference>
<dbReference type="Pfam" id="PF12661">
    <property type="entry name" value="hEGF"/>
    <property type="match status" value="1"/>
</dbReference>
<dbReference type="InterPro" id="IPR018097">
    <property type="entry name" value="EGF_Ca-bd_CS"/>
</dbReference>
<dbReference type="GO" id="GO:0008061">
    <property type="term" value="F:chitin binding"/>
    <property type="evidence" value="ECO:0007669"/>
    <property type="project" value="InterPro"/>
</dbReference>
<dbReference type="InterPro" id="IPR051022">
    <property type="entry name" value="Notch_Cell-Fate_Det"/>
</dbReference>
<evidence type="ECO:0000256" key="8">
    <source>
        <dbReference type="ARBA" id="ARBA00022837"/>
    </source>
</evidence>
<dbReference type="PROSITE" id="PS50026">
    <property type="entry name" value="EGF_3"/>
    <property type="match status" value="4"/>
</dbReference>
<evidence type="ECO:0000256" key="9">
    <source>
        <dbReference type="ARBA" id="ARBA00023157"/>
    </source>
</evidence>
<reference evidence="17" key="1">
    <citation type="journal article" date="2023" name="Mol. Biol. Evol.">
        <title>Third-Generation Sequencing Reveals the Adaptive Role of the Epigenome in Three Deep-Sea Polychaetes.</title>
        <authorList>
            <person name="Perez M."/>
            <person name="Aroh O."/>
            <person name="Sun Y."/>
            <person name="Lan Y."/>
            <person name="Juniper S.K."/>
            <person name="Young C.R."/>
            <person name="Angers B."/>
            <person name="Qian P.Y."/>
        </authorList>
    </citation>
    <scope>NUCLEOTIDE SEQUENCE</scope>
    <source>
        <strain evidence="17">R07B-5</strain>
    </source>
</reference>
<evidence type="ECO:0000256" key="7">
    <source>
        <dbReference type="ARBA" id="ARBA00022737"/>
    </source>
</evidence>
<dbReference type="Gene3D" id="2.170.140.10">
    <property type="entry name" value="Chitin binding domain"/>
    <property type="match status" value="1"/>
</dbReference>
<comment type="caution">
    <text evidence="11">Lacks conserved residue(s) required for the propagation of feature annotation.</text>
</comment>
<dbReference type="Gene3D" id="2.10.25.10">
    <property type="entry name" value="Laminin"/>
    <property type="match status" value="3"/>
</dbReference>
<dbReference type="SUPFAM" id="SSF57625">
    <property type="entry name" value="Invertebrate chitin-binding proteins"/>
    <property type="match status" value="1"/>
</dbReference>
<feature type="domain" description="Chitin-binding type-2" evidence="16">
    <location>
        <begin position="675"/>
        <end position="739"/>
    </location>
</feature>
<keyword evidence="7" id="KW-0677">Repeat</keyword>
<evidence type="ECO:0000259" key="15">
    <source>
        <dbReference type="PROSITE" id="PS50026"/>
    </source>
</evidence>
<keyword evidence="9 11" id="KW-1015">Disulfide bond</keyword>
<feature type="disulfide bond" evidence="11">
    <location>
        <begin position="618"/>
        <end position="627"/>
    </location>
</feature>
<evidence type="ECO:0000313" key="17">
    <source>
        <dbReference type="EMBL" id="KAK2192823.1"/>
    </source>
</evidence>
<dbReference type="PROSITE" id="PS00010">
    <property type="entry name" value="ASX_HYDROXYL"/>
    <property type="match status" value="2"/>
</dbReference>
<feature type="compositionally biased region" description="Low complexity" evidence="12">
    <location>
        <begin position="391"/>
        <end position="409"/>
    </location>
</feature>
<evidence type="ECO:0000259" key="16">
    <source>
        <dbReference type="PROSITE" id="PS50940"/>
    </source>
</evidence>
<evidence type="ECO:0000256" key="2">
    <source>
        <dbReference type="ARBA" id="ARBA00004613"/>
    </source>
</evidence>
<feature type="domain" description="EGF-like" evidence="15">
    <location>
        <begin position="554"/>
        <end position="590"/>
    </location>
</feature>
<comment type="caution">
    <text evidence="17">The sequence shown here is derived from an EMBL/GenBank/DDBJ whole genome shotgun (WGS) entry which is preliminary data.</text>
</comment>
<evidence type="ECO:0000259" key="14">
    <source>
        <dbReference type="PROSITE" id="PS50024"/>
    </source>
</evidence>
<dbReference type="FunFam" id="2.10.25.10:FF:000425">
    <property type="entry name" value="Eyes shut homolog"/>
    <property type="match status" value="1"/>
</dbReference>
<dbReference type="Proteomes" id="UP001209878">
    <property type="component" value="Unassembled WGS sequence"/>
</dbReference>
<keyword evidence="13" id="KW-1133">Transmembrane helix</keyword>
<evidence type="ECO:0000256" key="4">
    <source>
        <dbReference type="ARBA" id="ARBA00022525"/>
    </source>
</evidence>
<dbReference type="Pfam" id="PF01607">
    <property type="entry name" value="CBM_14"/>
    <property type="match status" value="1"/>
</dbReference>
<dbReference type="SUPFAM" id="SSF57196">
    <property type="entry name" value="EGF/Laminin"/>
    <property type="match status" value="2"/>
</dbReference>
<dbReference type="Gene3D" id="3.30.70.960">
    <property type="entry name" value="SEA domain"/>
    <property type="match status" value="1"/>
</dbReference>
<dbReference type="PROSITE" id="PS50940">
    <property type="entry name" value="CHIT_BIND_II"/>
    <property type="match status" value="2"/>
</dbReference>
<evidence type="ECO:0000256" key="5">
    <source>
        <dbReference type="ARBA" id="ARBA00022536"/>
    </source>
</evidence>
<evidence type="ECO:0000256" key="6">
    <source>
        <dbReference type="ARBA" id="ARBA00022729"/>
    </source>
</evidence>
<name>A0AAD9PDY4_RIDPI</name>
<evidence type="ECO:0000256" key="12">
    <source>
        <dbReference type="SAM" id="MobiDB-lite"/>
    </source>
</evidence>
<protein>
    <submittedName>
        <fullName evidence="17">Uncharacterized protein</fullName>
    </submittedName>
</protein>
<keyword evidence="3" id="KW-0963">Cytoplasm</keyword>
<organism evidence="17 18">
    <name type="scientific">Ridgeia piscesae</name>
    <name type="common">Tubeworm</name>
    <dbReference type="NCBI Taxonomy" id="27915"/>
    <lineage>
        <taxon>Eukaryota</taxon>
        <taxon>Metazoa</taxon>
        <taxon>Spiralia</taxon>
        <taxon>Lophotrochozoa</taxon>
        <taxon>Annelida</taxon>
        <taxon>Polychaeta</taxon>
        <taxon>Sedentaria</taxon>
        <taxon>Canalipalpata</taxon>
        <taxon>Sabellida</taxon>
        <taxon>Siboglinidae</taxon>
        <taxon>Ridgeia</taxon>
    </lineage>
</organism>
<feature type="region of interest" description="Disordered" evidence="12">
    <location>
        <begin position="274"/>
        <end position="413"/>
    </location>
</feature>
<dbReference type="EMBL" id="JAODUO010000022">
    <property type="protein sequence ID" value="KAK2192823.1"/>
    <property type="molecule type" value="Genomic_DNA"/>
</dbReference>
<dbReference type="SMART" id="SM00494">
    <property type="entry name" value="ChtBD2"/>
    <property type="match status" value="2"/>
</dbReference>